<feature type="transmembrane region" description="Helical" evidence="1">
    <location>
        <begin position="29"/>
        <end position="47"/>
    </location>
</feature>
<keyword evidence="1" id="KW-0472">Membrane</keyword>
<protein>
    <submittedName>
        <fullName evidence="3">DUF58 domain-containing protein</fullName>
    </submittedName>
</protein>
<evidence type="ECO:0000313" key="3">
    <source>
        <dbReference type="EMBL" id="MXY95514.1"/>
    </source>
</evidence>
<accession>A0A6B0YWQ4</accession>
<sequence length="433" mass="48492">MSSRLIFLLAAFVASWGFALNSGRPLAFNLAYLISGILALSYFWSWTSTRAIHINRHTRARRSQVGQHFEESFEVRNQGRLPKLWLEVRDFSTVPFHGASRVVSHLQGRARHRWQVRTYCQQRGYYRLGPMRLLSGDPLGLFSINQTLDQTSDLIVYPATVTLSAFQPPAADLAGGEALSRRAQYITTNVSGIREYAPGDSFNRIHWLTTARTGRLMTREFELDPSADIWLFLDLHSRTAHSLPWRLAPPQAGVFGLSGRKRNEALELAPSTLEYAVTAAASIARYFLLRNRAVGLIWHGSQRYLLQIDRGERQMRKMLEALAVVSAEGSMPFDQLLVTEGVRLNRNDMILAITADPDPEWVRALREIRRRGVHSVAVVVDGSTFGGQASYQELTHELALSNIPTYQVQRGDDIGAVLGRPGNGDGRPAVVSL</sequence>
<dbReference type="Pfam" id="PF01882">
    <property type="entry name" value="DUF58"/>
    <property type="match status" value="1"/>
</dbReference>
<dbReference type="InterPro" id="IPR002881">
    <property type="entry name" value="DUF58"/>
</dbReference>
<dbReference type="PANTHER" id="PTHR34351">
    <property type="entry name" value="SLR1927 PROTEIN-RELATED"/>
    <property type="match status" value="1"/>
</dbReference>
<evidence type="ECO:0000259" key="2">
    <source>
        <dbReference type="Pfam" id="PF01882"/>
    </source>
</evidence>
<reference evidence="3" key="1">
    <citation type="submission" date="2019-09" db="EMBL/GenBank/DDBJ databases">
        <title>Characterisation of the sponge microbiome using genome-centric metagenomics.</title>
        <authorList>
            <person name="Engelberts J.P."/>
            <person name="Robbins S.J."/>
            <person name="De Goeij J.M."/>
            <person name="Aranda M."/>
            <person name="Bell S.C."/>
            <person name="Webster N.S."/>
        </authorList>
    </citation>
    <scope>NUCLEOTIDE SEQUENCE</scope>
    <source>
        <strain evidence="3">SB0664_bin_27</strain>
    </source>
</reference>
<keyword evidence="1" id="KW-0812">Transmembrane</keyword>
<dbReference type="AlphaFoldDB" id="A0A6B0YWQ4"/>
<dbReference type="EMBL" id="VXRG01000157">
    <property type="protein sequence ID" value="MXY95514.1"/>
    <property type="molecule type" value="Genomic_DNA"/>
</dbReference>
<dbReference type="PANTHER" id="PTHR34351:SF2">
    <property type="entry name" value="DUF58 DOMAIN-CONTAINING PROTEIN"/>
    <property type="match status" value="1"/>
</dbReference>
<feature type="domain" description="DUF58" evidence="2">
    <location>
        <begin position="193"/>
        <end position="240"/>
    </location>
</feature>
<comment type="caution">
    <text evidence="3">The sequence shown here is derived from an EMBL/GenBank/DDBJ whole genome shotgun (WGS) entry which is preliminary data.</text>
</comment>
<organism evidence="3">
    <name type="scientific">Caldilineaceae bacterium SB0664_bin_27</name>
    <dbReference type="NCBI Taxonomy" id="2605260"/>
    <lineage>
        <taxon>Bacteria</taxon>
        <taxon>Bacillati</taxon>
        <taxon>Chloroflexota</taxon>
        <taxon>Caldilineae</taxon>
        <taxon>Caldilineales</taxon>
        <taxon>Caldilineaceae</taxon>
    </lineage>
</organism>
<name>A0A6B0YWQ4_9CHLR</name>
<proteinExistence type="predicted"/>
<evidence type="ECO:0000256" key="1">
    <source>
        <dbReference type="SAM" id="Phobius"/>
    </source>
</evidence>
<gene>
    <name evidence="3" type="ORF">F4Y42_18920</name>
</gene>
<keyword evidence="1" id="KW-1133">Transmembrane helix</keyword>